<comment type="similarity">
    <text evidence="7">Belongs to the ustYa family.</text>
</comment>
<keyword evidence="3 8" id="KW-1133">Transmembrane helix</keyword>
<evidence type="ECO:0000256" key="4">
    <source>
        <dbReference type="ARBA" id="ARBA00023026"/>
    </source>
</evidence>
<dbReference type="GO" id="GO:0043386">
    <property type="term" value="P:mycotoxin biosynthetic process"/>
    <property type="evidence" value="ECO:0007669"/>
    <property type="project" value="InterPro"/>
</dbReference>
<dbReference type="EMBL" id="JAULSO010000005">
    <property type="protein sequence ID" value="KAK3683007.1"/>
    <property type="molecule type" value="Genomic_DNA"/>
</dbReference>
<evidence type="ECO:0000256" key="8">
    <source>
        <dbReference type="SAM" id="Phobius"/>
    </source>
</evidence>
<evidence type="ECO:0000313" key="10">
    <source>
        <dbReference type="Proteomes" id="UP001270362"/>
    </source>
</evidence>
<gene>
    <name evidence="9" type="ORF">B0T22DRAFT_386458</name>
</gene>
<reference evidence="9" key="2">
    <citation type="submission" date="2023-06" db="EMBL/GenBank/DDBJ databases">
        <authorList>
            <consortium name="Lawrence Berkeley National Laboratory"/>
            <person name="Haridas S."/>
            <person name="Hensen N."/>
            <person name="Bonometti L."/>
            <person name="Westerberg I."/>
            <person name="Brannstrom I.O."/>
            <person name="Guillou S."/>
            <person name="Cros-Aarteil S."/>
            <person name="Calhoun S."/>
            <person name="Kuo A."/>
            <person name="Mondo S."/>
            <person name="Pangilinan J."/>
            <person name="Riley R."/>
            <person name="Labutti K."/>
            <person name="Andreopoulos B."/>
            <person name="Lipzen A."/>
            <person name="Chen C."/>
            <person name="Yanf M."/>
            <person name="Daum C."/>
            <person name="Ng V."/>
            <person name="Clum A."/>
            <person name="Steindorff A."/>
            <person name="Ohm R."/>
            <person name="Martin F."/>
            <person name="Silar P."/>
            <person name="Natvig D."/>
            <person name="Lalanne C."/>
            <person name="Gautier V."/>
            <person name="Ament-Velasquez S.L."/>
            <person name="Kruys A."/>
            <person name="Hutchinson M.I."/>
            <person name="Powell A.J."/>
            <person name="Barry K."/>
            <person name="Miller A.N."/>
            <person name="Grigoriev I.V."/>
            <person name="Debuchy R."/>
            <person name="Gladieux P."/>
            <person name="Thoren M.H."/>
            <person name="Johannesson H."/>
        </authorList>
    </citation>
    <scope>NUCLEOTIDE SEQUENCE</scope>
    <source>
        <strain evidence="9">CBS 314.62</strain>
    </source>
</reference>
<keyword evidence="5 8" id="KW-0472">Membrane</keyword>
<sequence>MSFSEIHTADEAFANSECPGLPDLEKDHPYSFMKTARDIRTQPSTFGRVYGLILHILIITLLFLLLIPASHEPPTIPMKGRTWSPVQDVITYEMIEDTALDHKPSKYHGKPTEEQDEAWGELLKPSIFRATHDELERSGETFGNVVEMSDGGYPASLGVYHELHCLRQLRLFLFQGRYYPKNLTEVQDEYFRQHLDHCIESLRLTVMCYGNSALYTFAWRDSVSNMVVPKSNSKSTCVKWSTIEDWSSSRIAVHPNLRHSFGSIH</sequence>
<evidence type="ECO:0000256" key="3">
    <source>
        <dbReference type="ARBA" id="ARBA00022989"/>
    </source>
</evidence>
<keyword evidence="6" id="KW-0325">Glycoprotein</keyword>
<reference evidence="9" key="1">
    <citation type="journal article" date="2023" name="Mol. Phylogenet. Evol.">
        <title>Genome-scale phylogeny and comparative genomics of the fungal order Sordariales.</title>
        <authorList>
            <person name="Hensen N."/>
            <person name="Bonometti L."/>
            <person name="Westerberg I."/>
            <person name="Brannstrom I.O."/>
            <person name="Guillou S."/>
            <person name="Cros-Aarteil S."/>
            <person name="Calhoun S."/>
            <person name="Haridas S."/>
            <person name="Kuo A."/>
            <person name="Mondo S."/>
            <person name="Pangilinan J."/>
            <person name="Riley R."/>
            <person name="LaButti K."/>
            <person name="Andreopoulos B."/>
            <person name="Lipzen A."/>
            <person name="Chen C."/>
            <person name="Yan M."/>
            <person name="Daum C."/>
            <person name="Ng V."/>
            <person name="Clum A."/>
            <person name="Steindorff A."/>
            <person name="Ohm R.A."/>
            <person name="Martin F."/>
            <person name="Silar P."/>
            <person name="Natvig D.O."/>
            <person name="Lalanne C."/>
            <person name="Gautier V."/>
            <person name="Ament-Velasquez S.L."/>
            <person name="Kruys A."/>
            <person name="Hutchinson M.I."/>
            <person name="Powell A.J."/>
            <person name="Barry K."/>
            <person name="Miller A.N."/>
            <person name="Grigoriev I.V."/>
            <person name="Debuchy R."/>
            <person name="Gladieux P."/>
            <person name="Hiltunen Thoren M."/>
            <person name="Johannesson H."/>
        </authorList>
    </citation>
    <scope>NUCLEOTIDE SEQUENCE</scope>
    <source>
        <strain evidence="9">CBS 314.62</strain>
    </source>
</reference>
<keyword evidence="2 8" id="KW-0812">Transmembrane</keyword>
<dbReference type="PANTHER" id="PTHR33365:SF7">
    <property type="entry name" value="TAT PATHWAY SIGNAL SEQUENCE"/>
    <property type="match status" value="1"/>
</dbReference>
<dbReference type="GO" id="GO:0016020">
    <property type="term" value="C:membrane"/>
    <property type="evidence" value="ECO:0007669"/>
    <property type="project" value="UniProtKB-SubCell"/>
</dbReference>
<keyword evidence="10" id="KW-1185">Reference proteome</keyword>
<dbReference type="AlphaFoldDB" id="A0AAE0X232"/>
<organism evidence="9 10">
    <name type="scientific">Podospora appendiculata</name>
    <dbReference type="NCBI Taxonomy" id="314037"/>
    <lineage>
        <taxon>Eukaryota</taxon>
        <taxon>Fungi</taxon>
        <taxon>Dikarya</taxon>
        <taxon>Ascomycota</taxon>
        <taxon>Pezizomycotina</taxon>
        <taxon>Sordariomycetes</taxon>
        <taxon>Sordariomycetidae</taxon>
        <taxon>Sordariales</taxon>
        <taxon>Podosporaceae</taxon>
        <taxon>Podospora</taxon>
    </lineage>
</organism>
<dbReference type="Pfam" id="PF11807">
    <property type="entry name" value="UstYa"/>
    <property type="match status" value="1"/>
</dbReference>
<proteinExistence type="inferred from homology"/>
<evidence type="ECO:0000256" key="5">
    <source>
        <dbReference type="ARBA" id="ARBA00023136"/>
    </source>
</evidence>
<accession>A0AAE0X232</accession>
<feature type="transmembrane region" description="Helical" evidence="8">
    <location>
        <begin position="49"/>
        <end position="69"/>
    </location>
</feature>
<evidence type="ECO:0000256" key="7">
    <source>
        <dbReference type="ARBA" id="ARBA00035112"/>
    </source>
</evidence>
<dbReference type="PANTHER" id="PTHR33365">
    <property type="entry name" value="YALI0B05434P"/>
    <property type="match status" value="1"/>
</dbReference>
<dbReference type="Proteomes" id="UP001270362">
    <property type="component" value="Unassembled WGS sequence"/>
</dbReference>
<name>A0AAE0X232_9PEZI</name>
<evidence type="ECO:0000256" key="1">
    <source>
        <dbReference type="ARBA" id="ARBA00004167"/>
    </source>
</evidence>
<evidence type="ECO:0000256" key="6">
    <source>
        <dbReference type="ARBA" id="ARBA00023180"/>
    </source>
</evidence>
<evidence type="ECO:0000313" key="9">
    <source>
        <dbReference type="EMBL" id="KAK3683007.1"/>
    </source>
</evidence>
<protein>
    <submittedName>
        <fullName evidence="9">Uncharacterized protein</fullName>
    </submittedName>
</protein>
<evidence type="ECO:0000256" key="2">
    <source>
        <dbReference type="ARBA" id="ARBA00022692"/>
    </source>
</evidence>
<dbReference type="InterPro" id="IPR021765">
    <property type="entry name" value="UstYa-like"/>
</dbReference>
<comment type="caution">
    <text evidence="9">The sequence shown here is derived from an EMBL/GenBank/DDBJ whole genome shotgun (WGS) entry which is preliminary data.</text>
</comment>
<comment type="subcellular location">
    <subcellularLocation>
        <location evidence="1">Membrane</location>
        <topology evidence="1">Single-pass membrane protein</topology>
    </subcellularLocation>
</comment>
<keyword evidence="4" id="KW-0843">Virulence</keyword>